<dbReference type="EMBL" id="RAQH01000011">
    <property type="protein sequence ID" value="RKE79554.1"/>
    <property type="molecule type" value="Genomic_DNA"/>
</dbReference>
<dbReference type="Proteomes" id="UP000658202">
    <property type="component" value="Unassembled WGS sequence"/>
</dbReference>
<dbReference type="Proteomes" id="UP000285906">
    <property type="component" value="Unassembled WGS sequence"/>
</dbReference>
<comment type="caution">
    <text evidence="3">The sequence shown here is derived from an EMBL/GenBank/DDBJ whole genome shotgun (WGS) entry which is preliminary data.</text>
</comment>
<proteinExistence type="predicted"/>
<evidence type="ECO:0000313" key="2">
    <source>
        <dbReference type="EMBL" id="GGG66129.1"/>
    </source>
</evidence>
<evidence type="ECO:0000313" key="4">
    <source>
        <dbReference type="Proteomes" id="UP000285906"/>
    </source>
</evidence>
<dbReference type="RefSeq" id="WP_120214745.1">
    <property type="nucleotide sequence ID" value="NZ_BMCW01000009.1"/>
</dbReference>
<dbReference type="AlphaFoldDB" id="A0A420CMA9"/>
<protein>
    <submittedName>
        <fullName evidence="2">Phage protein</fullName>
    </submittedName>
</protein>
<dbReference type="InterPro" id="IPR055616">
    <property type="entry name" value="DUF7192"/>
</dbReference>
<accession>A0A420CMA9</accession>
<reference evidence="2" key="4">
    <citation type="submission" date="2024-05" db="EMBL/GenBank/DDBJ databases">
        <authorList>
            <person name="Sun Q."/>
            <person name="Sedlacek I."/>
        </authorList>
    </citation>
    <scope>NUCLEOTIDE SEQUENCE</scope>
    <source>
        <strain evidence="2">CCM 8490</strain>
    </source>
</reference>
<evidence type="ECO:0000313" key="5">
    <source>
        <dbReference type="Proteomes" id="UP000658202"/>
    </source>
</evidence>
<reference evidence="2" key="1">
    <citation type="journal article" date="2014" name="Int. J. Syst. Evol. Microbiol.">
        <title>Complete genome of a new Firmicutes species belonging to the dominant human colonic microbiota ('Ruminococcus bicirculans') reveals two chromosomes and a selective capacity to utilize plant glucans.</title>
        <authorList>
            <consortium name="NISC Comparative Sequencing Program"/>
            <person name="Wegmann U."/>
            <person name="Louis P."/>
            <person name="Goesmann A."/>
            <person name="Henrissat B."/>
            <person name="Duncan S.H."/>
            <person name="Flint H.J."/>
        </authorList>
    </citation>
    <scope>NUCLEOTIDE SEQUENCE</scope>
    <source>
        <strain evidence="2">CCM 8490</strain>
    </source>
</reference>
<dbReference type="Pfam" id="PF23822">
    <property type="entry name" value="DUF7192"/>
    <property type="match status" value="1"/>
</dbReference>
<sequence length="265" mass="30126">MFGNRYLQFGNLQDFWDFSFRESISYKKDSRKPASEWYGGVTWEQTKKLATSGWWEGMEKVRSITAELSEVVATKIVRYDPEYCFAGNVVDVGMFLSNSPEYFLTKQIAEQEIKGKIVTIVCNISVSAAINSDVIIQKGAMVCALVDALEMSGYRCEIILNETSQYYESKLEVDVCIKKSNQSLNFAELAFCLAHPAMLRRIMFSVAELEGWADFAHAYGRPCSASQKGDIYVDEIFSLKVRNAEAIDWIIKQLQNQGVHLKNTY</sequence>
<reference evidence="3 4" key="2">
    <citation type="submission" date="2018-09" db="EMBL/GenBank/DDBJ databases">
        <title>Genomic Encyclopedia of Archaeal and Bacterial Type Strains, Phase II (KMG-II): from individual species to whole genera.</title>
        <authorList>
            <person name="Goeker M."/>
        </authorList>
    </citation>
    <scope>NUCLEOTIDE SEQUENCE [LARGE SCALE GENOMIC DNA]</scope>
    <source>
        <strain evidence="3 4">DSM 27620</strain>
    </source>
</reference>
<gene>
    <name evidence="3" type="ORF">BXY58_3206</name>
    <name evidence="2" type="ORF">GCM10007332_30980</name>
</gene>
<evidence type="ECO:0000259" key="1">
    <source>
        <dbReference type="Pfam" id="PF23822"/>
    </source>
</evidence>
<keyword evidence="5" id="KW-1185">Reference proteome</keyword>
<reference evidence="5" key="3">
    <citation type="journal article" date="2019" name="Int. J. Syst. Evol. Microbiol.">
        <title>The Global Catalogue of Microorganisms (GCM) 10K type strain sequencing project: providing services to taxonomists for standard genome sequencing and annotation.</title>
        <authorList>
            <consortium name="The Broad Institute Genomics Platform"/>
            <consortium name="The Broad Institute Genome Sequencing Center for Infectious Disease"/>
            <person name="Wu L."/>
            <person name="Ma J."/>
        </authorList>
    </citation>
    <scope>NUCLEOTIDE SEQUENCE [LARGE SCALE GENOMIC DNA]</scope>
    <source>
        <strain evidence="5">CCM 8490</strain>
    </source>
</reference>
<evidence type="ECO:0000313" key="3">
    <source>
        <dbReference type="EMBL" id="RKE79554.1"/>
    </source>
</evidence>
<feature type="domain" description="DUF7192" evidence="1">
    <location>
        <begin position="6"/>
        <end position="231"/>
    </location>
</feature>
<name>A0A420CMA9_9FLAO</name>
<dbReference type="OrthoDB" id="3667097at2"/>
<organism evidence="3 4">
    <name type="scientific">Epilithonimonas arachidiradicis</name>
    <dbReference type="NCBI Taxonomy" id="1617282"/>
    <lineage>
        <taxon>Bacteria</taxon>
        <taxon>Pseudomonadati</taxon>
        <taxon>Bacteroidota</taxon>
        <taxon>Flavobacteriia</taxon>
        <taxon>Flavobacteriales</taxon>
        <taxon>Weeksellaceae</taxon>
        <taxon>Chryseobacterium group</taxon>
        <taxon>Epilithonimonas</taxon>
    </lineage>
</organism>
<dbReference type="EMBL" id="BMCW01000009">
    <property type="protein sequence ID" value="GGG66129.1"/>
    <property type="molecule type" value="Genomic_DNA"/>
</dbReference>